<gene>
    <name evidence="6" type="ORF">BECKTUN1418E_GA0071001_105813</name>
    <name evidence="5" type="ORF">BECKTUN1418F_GA0071002_105614</name>
</gene>
<dbReference type="CDD" id="cd17631">
    <property type="entry name" value="FACL_FadD13-like"/>
    <property type="match status" value="1"/>
</dbReference>
<dbReference type="PROSITE" id="PS00455">
    <property type="entry name" value="AMP_BINDING"/>
    <property type="match status" value="1"/>
</dbReference>
<dbReference type="GO" id="GO:0031956">
    <property type="term" value="F:medium-chain fatty acid-CoA ligase activity"/>
    <property type="evidence" value="ECO:0007669"/>
    <property type="project" value="TreeGrafter"/>
</dbReference>
<evidence type="ECO:0000313" key="6">
    <source>
        <dbReference type="EMBL" id="VFK60448.1"/>
    </source>
</evidence>
<feature type="domain" description="AMP-dependent synthetase/ligase" evidence="3">
    <location>
        <begin position="16"/>
        <end position="379"/>
    </location>
</feature>
<keyword evidence="2" id="KW-0436">Ligase</keyword>
<accession>A0A450ZLW3</accession>
<dbReference type="Pfam" id="PF00501">
    <property type="entry name" value="AMP-binding"/>
    <property type="match status" value="1"/>
</dbReference>
<dbReference type="FunFam" id="3.30.300.30:FF:000008">
    <property type="entry name" value="2,3-dihydroxybenzoate-AMP ligase"/>
    <property type="match status" value="1"/>
</dbReference>
<dbReference type="SUPFAM" id="SSF56801">
    <property type="entry name" value="Acetyl-CoA synthetase-like"/>
    <property type="match status" value="1"/>
</dbReference>
<dbReference type="InterPro" id="IPR000873">
    <property type="entry name" value="AMP-dep_synth/lig_dom"/>
</dbReference>
<dbReference type="InterPro" id="IPR045851">
    <property type="entry name" value="AMP-bd_C_sf"/>
</dbReference>
<sequence length="516" mass="57282">MPNWNDSLMNAGDLLRARAYLTPHREALLELATEQRFTFSELNLRANRLANSLRERFNIQKGDRISILAHNSVVYVDLFYALGKIGGILAPLNWRLVGEELAYIVNDCQPRVLFVGPDFVNVADEISNLMPGCQIISLDNAEIPRAISYAELLASGSNVEPEFYNLSGEDPYCLLYTSGTTGSPKGAIIPHRQVLWNCINTVASWGLTEHDVSPIFVPLFHAGGLFAFLTPLFYVGGRIVLARSLDVEESLRVIERERCTVILGVPTIYQMWLNSPMFPEADFRHVRWFISGGAPCPEILINAWRETKGIIFRQGYGLTEVGPNCFTMTDEESVSKTGSVGKPIFHSRMRIVDNKNEDMPAGEIGELIIAGSHVCSGYLNNPDATIKAIQAGWFHTGDMAYQDASGFYYIVGRFKDMIISGGENIYAAEVEAAFLEHPDVAEAALIGQPDEKFGEVGLMVVVPRAGTLPTVEELLQTCKAKLARYKVPKQVVFTDALPYSPYGKVQKTELRKKFVS</sequence>
<evidence type="ECO:0000256" key="2">
    <source>
        <dbReference type="ARBA" id="ARBA00022598"/>
    </source>
</evidence>
<dbReference type="Gene3D" id="3.40.50.12780">
    <property type="entry name" value="N-terminal domain of ligase-like"/>
    <property type="match status" value="1"/>
</dbReference>
<evidence type="ECO:0000256" key="1">
    <source>
        <dbReference type="ARBA" id="ARBA00006432"/>
    </source>
</evidence>
<evidence type="ECO:0000259" key="3">
    <source>
        <dbReference type="Pfam" id="PF00501"/>
    </source>
</evidence>
<dbReference type="PANTHER" id="PTHR43201">
    <property type="entry name" value="ACYL-COA SYNTHETASE"/>
    <property type="match status" value="1"/>
</dbReference>
<dbReference type="EMBL" id="CAADFY010000056">
    <property type="protein sequence ID" value="VFK54805.1"/>
    <property type="molecule type" value="Genomic_DNA"/>
</dbReference>
<dbReference type="AlphaFoldDB" id="A0A450ZLW3"/>
<dbReference type="Pfam" id="PF13193">
    <property type="entry name" value="AMP-binding_C"/>
    <property type="match status" value="1"/>
</dbReference>
<dbReference type="InterPro" id="IPR042099">
    <property type="entry name" value="ANL_N_sf"/>
</dbReference>
<evidence type="ECO:0000259" key="4">
    <source>
        <dbReference type="Pfam" id="PF13193"/>
    </source>
</evidence>
<comment type="similarity">
    <text evidence="1">Belongs to the ATP-dependent AMP-binding enzyme family.</text>
</comment>
<feature type="domain" description="AMP-binding enzyme C-terminal" evidence="4">
    <location>
        <begin position="429"/>
        <end position="504"/>
    </location>
</feature>
<reference evidence="5" key="1">
    <citation type="submission" date="2019-02" db="EMBL/GenBank/DDBJ databases">
        <authorList>
            <person name="Gruber-Vodicka R. H."/>
            <person name="Seah K. B. B."/>
        </authorList>
    </citation>
    <scope>NUCLEOTIDE SEQUENCE</scope>
    <source>
        <strain evidence="6">BECK_BY2</strain>
        <strain evidence="5">BECK_BY3</strain>
    </source>
</reference>
<dbReference type="InterPro" id="IPR025110">
    <property type="entry name" value="AMP-bd_C"/>
</dbReference>
<protein>
    <submittedName>
        <fullName evidence="5">Fatty-acyl-CoA synthase</fullName>
    </submittedName>
</protein>
<dbReference type="Gene3D" id="3.30.300.30">
    <property type="match status" value="1"/>
</dbReference>
<dbReference type="InterPro" id="IPR020845">
    <property type="entry name" value="AMP-binding_CS"/>
</dbReference>
<name>A0A450ZLW3_9GAMM</name>
<proteinExistence type="inferred from homology"/>
<dbReference type="EMBL" id="CAADFV010000058">
    <property type="protein sequence ID" value="VFK60448.1"/>
    <property type="molecule type" value="Genomic_DNA"/>
</dbReference>
<evidence type="ECO:0000313" key="5">
    <source>
        <dbReference type="EMBL" id="VFK54805.1"/>
    </source>
</evidence>
<dbReference type="GO" id="GO:0006631">
    <property type="term" value="P:fatty acid metabolic process"/>
    <property type="evidence" value="ECO:0007669"/>
    <property type="project" value="TreeGrafter"/>
</dbReference>
<dbReference type="PANTHER" id="PTHR43201:SF5">
    <property type="entry name" value="MEDIUM-CHAIN ACYL-COA LIGASE ACSF2, MITOCHONDRIAL"/>
    <property type="match status" value="1"/>
</dbReference>
<organism evidence="5">
    <name type="scientific">Candidatus Kentrum sp. TUN</name>
    <dbReference type="NCBI Taxonomy" id="2126343"/>
    <lineage>
        <taxon>Bacteria</taxon>
        <taxon>Pseudomonadati</taxon>
        <taxon>Pseudomonadota</taxon>
        <taxon>Gammaproteobacteria</taxon>
        <taxon>Candidatus Kentrum</taxon>
    </lineage>
</organism>